<feature type="disulfide bond" evidence="1">
    <location>
        <begin position="306"/>
        <end position="315"/>
    </location>
</feature>
<dbReference type="Gene3D" id="2.10.25.10">
    <property type="entry name" value="Laminin"/>
    <property type="match status" value="1"/>
</dbReference>
<feature type="compositionally biased region" description="Low complexity" evidence="2">
    <location>
        <begin position="1053"/>
        <end position="1070"/>
    </location>
</feature>
<feature type="transmembrane region" description="Helical" evidence="3">
    <location>
        <begin position="802"/>
        <end position="821"/>
    </location>
</feature>
<dbReference type="Proteomes" id="UP001141327">
    <property type="component" value="Unassembled WGS sequence"/>
</dbReference>
<feature type="transmembrane region" description="Helical" evidence="3">
    <location>
        <begin position="328"/>
        <end position="351"/>
    </location>
</feature>
<dbReference type="SMART" id="SM00181">
    <property type="entry name" value="EGF"/>
    <property type="match status" value="2"/>
</dbReference>
<organism evidence="5 6">
    <name type="scientific">Paratrimastix pyriformis</name>
    <dbReference type="NCBI Taxonomy" id="342808"/>
    <lineage>
        <taxon>Eukaryota</taxon>
        <taxon>Metamonada</taxon>
        <taxon>Preaxostyla</taxon>
        <taxon>Paratrimastigidae</taxon>
        <taxon>Paratrimastix</taxon>
    </lineage>
</organism>
<feature type="region of interest" description="Disordered" evidence="2">
    <location>
        <begin position="1086"/>
        <end position="1126"/>
    </location>
</feature>
<feature type="region of interest" description="Disordered" evidence="2">
    <location>
        <begin position="950"/>
        <end position="1070"/>
    </location>
</feature>
<evidence type="ECO:0000313" key="5">
    <source>
        <dbReference type="EMBL" id="KAJ4459072.1"/>
    </source>
</evidence>
<dbReference type="EMBL" id="JAPMOS010000023">
    <property type="protein sequence ID" value="KAJ4459072.1"/>
    <property type="molecule type" value="Genomic_DNA"/>
</dbReference>
<feature type="domain" description="EGF-like" evidence="4">
    <location>
        <begin position="279"/>
        <end position="316"/>
    </location>
</feature>
<feature type="region of interest" description="Disordered" evidence="2">
    <location>
        <begin position="899"/>
        <end position="920"/>
    </location>
</feature>
<gene>
    <name evidence="5" type="ORF">PAPYR_5130</name>
</gene>
<name>A0ABQ8UIL0_9EUKA</name>
<dbReference type="PROSITE" id="PS01186">
    <property type="entry name" value="EGF_2"/>
    <property type="match status" value="2"/>
</dbReference>
<dbReference type="InterPro" id="IPR038765">
    <property type="entry name" value="Papain-like_cys_pep_sf"/>
</dbReference>
<keyword evidence="3" id="KW-1133">Transmembrane helix</keyword>
<dbReference type="SUPFAM" id="SSF54001">
    <property type="entry name" value="Cysteine proteinases"/>
    <property type="match status" value="1"/>
</dbReference>
<keyword evidence="3" id="KW-0812">Transmembrane</keyword>
<proteinExistence type="predicted"/>
<evidence type="ECO:0000256" key="1">
    <source>
        <dbReference type="PROSITE-ProRule" id="PRU00076"/>
    </source>
</evidence>
<feature type="compositionally biased region" description="Low complexity" evidence="2">
    <location>
        <begin position="1086"/>
        <end position="1100"/>
    </location>
</feature>
<feature type="transmembrane region" description="Helical" evidence="3">
    <location>
        <begin position="859"/>
        <end position="880"/>
    </location>
</feature>
<comment type="caution">
    <text evidence="1">Lacks conserved residue(s) required for the propagation of feature annotation.</text>
</comment>
<dbReference type="SUPFAM" id="SSF57196">
    <property type="entry name" value="EGF/Laminin"/>
    <property type="match status" value="1"/>
</dbReference>
<dbReference type="PROSITE" id="PS50026">
    <property type="entry name" value="EGF_3"/>
    <property type="match status" value="2"/>
</dbReference>
<feature type="disulfide bond" evidence="1">
    <location>
        <begin position="267"/>
        <end position="276"/>
    </location>
</feature>
<feature type="transmembrane region" description="Helical" evidence="3">
    <location>
        <begin position="833"/>
        <end position="853"/>
    </location>
</feature>
<feature type="transmembrane region" description="Helical" evidence="3">
    <location>
        <begin position="603"/>
        <end position="632"/>
    </location>
</feature>
<feature type="domain" description="EGF-like" evidence="4">
    <location>
        <begin position="235"/>
        <end position="277"/>
    </location>
</feature>
<feature type="compositionally biased region" description="Low complexity" evidence="2">
    <location>
        <begin position="659"/>
        <end position="672"/>
    </location>
</feature>
<accession>A0ABQ8UIL0</accession>
<dbReference type="Gene3D" id="3.90.70.10">
    <property type="entry name" value="Cysteine proteinases"/>
    <property type="match status" value="1"/>
</dbReference>
<feature type="disulfide bond" evidence="1">
    <location>
        <begin position="248"/>
        <end position="265"/>
    </location>
</feature>
<keyword evidence="1" id="KW-1015">Disulfide bond</keyword>
<dbReference type="PROSITE" id="PS00022">
    <property type="entry name" value="EGF_1"/>
    <property type="match status" value="2"/>
</dbReference>
<sequence>MPSPCRGAQYLAKGGAPSEACVRYRALKTDCPLGCDEASAPFDLYRAATAYTRTAANHTRARWGLGLGDCLGWGGTEYMQDIMQHGPAYMAMLIYGDFLWYHTGIYSPTTTGFFKVRRRVPEMMMDAWGLSGMLPEPLPTPVLVSLEPGALGRTALPQPVRVRGRGFSRLPTLSCLLDGGPQPLPARWLGPDAVSCLIPEGTPTGAHALRVSNQDSPALGLGGPAWSGPLLLEVLGDRCQPAFAVSGCGLAGNCTRPVAHGPLECVCEAGWSGPACTTLEGECSVAADCQHNGTCAALAPHKQCVCAPGWGGPQCAIHGDAAATVGRMMGWVVTALGCACLLWGGALWTVLRWQTRAPPQLLGAAPQGPSSRAAFGAPDEDLLLPPGWPQEEEGPQGRLRRLVLAGLGAPQPPPAGPRAACRGAAGAAPAGGGAAGCGACRSLVGSPLPRGGPESLDRLGLWGAPRQPGAGAATVAFPLGGGDLPGGELPAAPAADEAALLVANLLLHRLLAQATYLTWVRLPARPLLLSATRAGGGGGLGAGGAGGALSPAWGAFVGTLRWAALLWVPRGSLPEAVRAMGGPAGPPSTGAGCPGLAIRAEGLFAAALCGTLAWAGLALAGMGLLAVLLALLRPGAARPAPKGAAGQVPVTAASPLKGPPRAGASRPPAGGWRLWGSSEPPRGGRPAHADPPAPGALDPWTAFALALAVLLGLGLFLPLLVWGLLAAHRRQSDNEEAVLAVPDQLLQGGPHAGRLQPTYWTAGALTATRPTTPPILHVGFLFGWRLLIGGLVGGLAGCSAMWTLAGLLAALFALLFDNAGFPFARAADGYVRDLLFVVGLVLAAFVSFLGLALPFPDALWGAMGGLFAGWLFLAHAVPLCRAVALLARATALLAGLVGLQQPPRDTPSPRPGPGSRRPRRRRCRCCCLPAGPTPGGGLRGTVPLRSLPAPRRVAAGSTSGAEPPTTQGPPLETRPQPQPPPTAGRTSPTAGPKSRRADWILAEAPERLRPTPHAARSPLPCDEATPGKGHRSRSRSRSPPLALPPPLPPPPRGAGLFSPPGGLGAGAALSSPALTPALGVFTAAVAAGPGDAGDGPADGAPRLHPAPGSPCPPSSSLSRRKVALSP</sequence>
<dbReference type="InterPro" id="IPR000742">
    <property type="entry name" value="EGF"/>
</dbReference>
<evidence type="ECO:0000259" key="4">
    <source>
        <dbReference type="PROSITE" id="PS50026"/>
    </source>
</evidence>
<evidence type="ECO:0000256" key="2">
    <source>
        <dbReference type="SAM" id="MobiDB-lite"/>
    </source>
</evidence>
<feature type="region of interest" description="Disordered" evidence="2">
    <location>
        <begin position="639"/>
        <end position="693"/>
    </location>
</feature>
<keyword evidence="3" id="KW-0472">Membrane</keyword>
<feature type="compositionally biased region" description="Pro residues" evidence="2">
    <location>
        <begin position="1041"/>
        <end position="1052"/>
    </location>
</feature>
<protein>
    <recommendedName>
        <fullName evidence="4">EGF-like domain-containing protein</fullName>
    </recommendedName>
</protein>
<feature type="transmembrane region" description="Helical" evidence="3">
    <location>
        <begin position="700"/>
        <end position="725"/>
    </location>
</feature>
<evidence type="ECO:0000256" key="3">
    <source>
        <dbReference type="SAM" id="Phobius"/>
    </source>
</evidence>
<reference evidence="5" key="1">
    <citation type="journal article" date="2022" name="bioRxiv">
        <title>Genomics of Preaxostyla Flagellates Illuminates Evolutionary Transitions and the Path Towards Mitochondrial Loss.</title>
        <authorList>
            <person name="Novak L.V.F."/>
            <person name="Treitli S.C."/>
            <person name="Pyrih J."/>
            <person name="Halakuc P."/>
            <person name="Pipaliya S.V."/>
            <person name="Vacek V."/>
            <person name="Brzon O."/>
            <person name="Soukal P."/>
            <person name="Eme L."/>
            <person name="Dacks J.B."/>
            <person name="Karnkowska A."/>
            <person name="Elias M."/>
            <person name="Hampl V."/>
        </authorList>
    </citation>
    <scope>NUCLEOTIDE SEQUENCE</scope>
    <source>
        <strain evidence="5">RCP-MX</strain>
    </source>
</reference>
<keyword evidence="6" id="KW-1185">Reference proteome</keyword>
<dbReference type="CDD" id="cd00054">
    <property type="entry name" value="EGF_CA"/>
    <property type="match status" value="1"/>
</dbReference>
<evidence type="ECO:0000313" key="6">
    <source>
        <dbReference type="Proteomes" id="UP001141327"/>
    </source>
</evidence>
<keyword evidence="1" id="KW-0245">EGF-like domain</keyword>
<comment type="caution">
    <text evidence="5">The sequence shown here is derived from an EMBL/GenBank/DDBJ whole genome shotgun (WGS) entry which is preliminary data.</text>
</comment>
<feature type="transmembrane region" description="Helical" evidence="3">
    <location>
        <begin position="775"/>
        <end position="796"/>
    </location>
</feature>